<accession>A0AAV5W285</accession>
<evidence type="ECO:0000313" key="1">
    <source>
        <dbReference type="EMBL" id="GMT24583.1"/>
    </source>
</evidence>
<proteinExistence type="predicted"/>
<protein>
    <submittedName>
        <fullName evidence="1">Uncharacterized protein</fullName>
    </submittedName>
</protein>
<feature type="non-terminal residue" evidence="1">
    <location>
        <position position="1"/>
    </location>
</feature>
<gene>
    <name evidence="1" type="ORF">PFISCL1PPCAC_15880</name>
</gene>
<sequence length="210" mass="24150">DKREIDRKLIEKFLECVDFCSLDLRFFDVNQQSIFDLAVSSGRPIDCFHSFDASINAEMVADLPRVGELIVQQKEGFSDTHVVAIAEQDHCRIELSANLSDRNTIIRLIEIVQASEYMTELTIHVAFSYLNDFLSSLNLREEGNKLMDTRENTTVILKEDDNKIGRYFLNFGEWCMQVEWSSYNTRSVIIYDGQLPEDCKPSHAVTLPIV</sequence>
<dbReference type="EMBL" id="BTSY01000004">
    <property type="protein sequence ID" value="GMT24583.1"/>
    <property type="molecule type" value="Genomic_DNA"/>
</dbReference>
<dbReference type="AlphaFoldDB" id="A0AAV5W285"/>
<reference evidence="1" key="1">
    <citation type="submission" date="2023-10" db="EMBL/GenBank/DDBJ databases">
        <title>Genome assembly of Pristionchus species.</title>
        <authorList>
            <person name="Yoshida K."/>
            <person name="Sommer R.J."/>
        </authorList>
    </citation>
    <scope>NUCLEOTIDE SEQUENCE</scope>
    <source>
        <strain evidence="1">RS5133</strain>
    </source>
</reference>
<organism evidence="1 2">
    <name type="scientific">Pristionchus fissidentatus</name>
    <dbReference type="NCBI Taxonomy" id="1538716"/>
    <lineage>
        <taxon>Eukaryota</taxon>
        <taxon>Metazoa</taxon>
        <taxon>Ecdysozoa</taxon>
        <taxon>Nematoda</taxon>
        <taxon>Chromadorea</taxon>
        <taxon>Rhabditida</taxon>
        <taxon>Rhabditina</taxon>
        <taxon>Diplogasteromorpha</taxon>
        <taxon>Diplogasteroidea</taxon>
        <taxon>Neodiplogasteridae</taxon>
        <taxon>Pristionchus</taxon>
    </lineage>
</organism>
<keyword evidence="2" id="KW-1185">Reference proteome</keyword>
<comment type="caution">
    <text evidence="1">The sequence shown here is derived from an EMBL/GenBank/DDBJ whole genome shotgun (WGS) entry which is preliminary data.</text>
</comment>
<evidence type="ECO:0000313" key="2">
    <source>
        <dbReference type="Proteomes" id="UP001432322"/>
    </source>
</evidence>
<dbReference type="Proteomes" id="UP001432322">
    <property type="component" value="Unassembled WGS sequence"/>
</dbReference>
<name>A0AAV5W285_9BILA</name>